<dbReference type="GO" id="GO:0030288">
    <property type="term" value="C:outer membrane-bounded periplasmic space"/>
    <property type="evidence" value="ECO:0007669"/>
    <property type="project" value="InterPro"/>
</dbReference>
<proteinExistence type="inferred from homology"/>
<evidence type="ECO:0000256" key="6">
    <source>
        <dbReference type="ARBA" id="ARBA00022692"/>
    </source>
</evidence>
<reference evidence="12 13" key="1">
    <citation type="submission" date="2018-03" db="EMBL/GenBank/DDBJ databases">
        <title>Genomic Encyclopedia of Archaeal and Bacterial Type Strains, Phase II (KMG-II): from individual species to whole genera.</title>
        <authorList>
            <person name="Goeker M."/>
        </authorList>
    </citation>
    <scope>NUCLEOTIDE SEQUENCE [LARGE SCALE GENOMIC DNA]</scope>
    <source>
        <strain evidence="12 13">DSM 100214</strain>
    </source>
</reference>
<sequence length="151" mass="17158">MKKLKYLLLFSFLAIFFNINHLQAQDSSYVKSKDESFKVGEKVVDMPVFMGGYEGLLNFLRQNLLYPQDAVKQGIEGQVVVRFRVSRDGSVEDINVMKSLSPSCDAEAVRVVSIMPKWVPGIQKGKPVDVYYTLPFSFKLPNDKKTPETSR</sequence>
<evidence type="ECO:0000256" key="10">
    <source>
        <dbReference type="SAM" id="SignalP"/>
    </source>
</evidence>
<keyword evidence="10" id="KW-0732">Signal</keyword>
<dbReference type="InterPro" id="IPR003538">
    <property type="entry name" value="TonB"/>
</dbReference>
<evidence type="ECO:0000256" key="8">
    <source>
        <dbReference type="ARBA" id="ARBA00022989"/>
    </source>
</evidence>
<evidence type="ECO:0000313" key="12">
    <source>
        <dbReference type="EMBL" id="PXV69232.1"/>
    </source>
</evidence>
<dbReference type="SUPFAM" id="SSF74653">
    <property type="entry name" value="TolA/TonB C-terminal domain"/>
    <property type="match status" value="1"/>
</dbReference>
<evidence type="ECO:0000256" key="7">
    <source>
        <dbReference type="ARBA" id="ARBA00022927"/>
    </source>
</evidence>
<dbReference type="PANTHER" id="PTHR33446">
    <property type="entry name" value="PROTEIN TONB-RELATED"/>
    <property type="match status" value="1"/>
</dbReference>
<keyword evidence="6" id="KW-0812">Transmembrane</keyword>
<dbReference type="InterPro" id="IPR051045">
    <property type="entry name" value="TonB-dependent_transducer"/>
</dbReference>
<evidence type="ECO:0000256" key="2">
    <source>
        <dbReference type="ARBA" id="ARBA00006555"/>
    </source>
</evidence>
<dbReference type="GO" id="GO:0098797">
    <property type="term" value="C:plasma membrane protein complex"/>
    <property type="evidence" value="ECO:0007669"/>
    <property type="project" value="TreeGrafter"/>
</dbReference>
<dbReference type="InterPro" id="IPR006260">
    <property type="entry name" value="TonB/TolA_C"/>
</dbReference>
<name>A0A2V3PVS8_9BACT</name>
<feature type="domain" description="TonB C-terminal" evidence="11">
    <location>
        <begin position="51"/>
        <end position="147"/>
    </location>
</feature>
<dbReference type="InterPro" id="IPR037682">
    <property type="entry name" value="TonB_C"/>
</dbReference>
<keyword evidence="8" id="KW-1133">Transmembrane helix</keyword>
<dbReference type="GO" id="GO:0055085">
    <property type="term" value="P:transmembrane transport"/>
    <property type="evidence" value="ECO:0007669"/>
    <property type="project" value="InterPro"/>
</dbReference>
<dbReference type="GO" id="GO:0015891">
    <property type="term" value="P:siderophore transport"/>
    <property type="evidence" value="ECO:0007669"/>
    <property type="project" value="InterPro"/>
</dbReference>
<keyword evidence="4" id="KW-1003">Cell membrane</keyword>
<dbReference type="Pfam" id="PF03544">
    <property type="entry name" value="TonB_C"/>
    <property type="match status" value="1"/>
</dbReference>
<evidence type="ECO:0000256" key="3">
    <source>
        <dbReference type="ARBA" id="ARBA00022448"/>
    </source>
</evidence>
<dbReference type="AlphaFoldDB" id="A0A2V3PVS8"/>
<dbReference type="PANTHER" id="PTHR33446:SF2">
    <property type="entry name" value="PROTEIN TONB"/>
    <property type="match status" value="1"/>
</dbReference>
<evidence type="ECO:0000256" key="9">
    <source>
        <dbReference type="ARBA" id="ARBA00023136"/>
    </source>
</evidence>
<comment type="caution">
    <text evidence="12">The sequence shown here is derived from an EMBL/GenBank/DDBJ whole genome shotgun (WGS) entry which is preliminary data.</text>
</comment>
<keyword evidence="7" id="KW-0653">Protein transport</keyword>
<feature type="signal peptide" evidence="10">
    <location>
        <begin position="1"/>
        <end position="24"/>
    </location>
</feature>
<evidence type="ECO:0000256" key="1">
    <source>
        <dbReference type="ARBA" id="ARBA00004383"/>
    </source>
</evidence>
<evidence type="ECO:0000256" key="5">
    <source>
        <dbReference type="ARBA" id="ARBA00022519"/>
    </source>
</evidence>
<dbReference type="PROSITE" id="PS52015">
    <property type="entry name" value="TONB_CTD"/>
    <property type="match status" value="1"/>
</dbReference>
<dbReference type="PRINTS" id="PR01374">
    <property type="entry name" value="TONBPROTEIN"/>
</dbReference>
<dbReference type="Gene3D" id="3.30.1150.10">
    <property type="match status" value="1"/>
</dbReference>
<dbReference type="EMBL" id="QICL01000001">
    <property type="protein sequence ID" value="PXV69232.1"/>
    <property type="molecule type" value="Genomic_DNA"/>
</dbReference>
<keyword evidence="5" id="KW-0997">Cell inner membrane</keyword>
<dbReference type="Proteomes" id="UP000247973">
    <property type="component" value="Unassembled WGS sequence"/>
</dbReference>
<dbReference type="GO" id="GO:0015031">
    <property type="term" value="P:protein transport"/>
    <property type="evidence" value="ECO:0007669"/>
    <property type="project" value="UniProtKB-KW"/>
</dbReference>
<dbReference type="RefSeq" id="WP_170119998.1">
    <property type="nucleotide sequence ID" value="NZ_QICL01000001.1"/>
</dbReference>
<dbReference type="GO" id="GO:0031992">
    <property type="term" value="F:energy transducer activity"/>
    <property type="evidence" value="ECO:0007669"/>
    <property type="project" value="InterPro"/>
</dbReference>
<comment type="subcellular location">
    <subcellularLocation>
        <location evidence="1">Cell inner membrane</location>
        <topology evidence="1">Single-pass membrane protein</topology>
        <orientation evidence="1">Periplasmic side</orientation>
    </subcellularLocation>
</comment>
<evidence type="ECO:0000313" key="13">
    <source>
        <dbReference type="Proteomes" id="UP000247973"/>
    </source>
</evidence>
<evidence type="ECO:0000256" key="4">
    <source>
        <dbReference type="ARBA" id="ARBA00022475"/>
    </source>
</evidence>
<comment type="similarity">
    <text evidence="2">Belongs to the TonB family.</text>
</comment>
<evidence type="ECO:0000259" key="11">
    <source>
        <dbReference type="PROSITE" id="PS52015"/>
    </source>
</evidence>
<feature type="chain" id="PRO_5015955821" evidence="10">
    <location>
        <begin position="25"/>
        <end position="151"/>
    </location>
</feature>
<keyword evidence="3" id="KW-0813">Transport</keyword>
<organism evidence="12 13">
    <name type="scientific">Dysgonomonas alginatilytica</name>
    <dbReference type="NCBI Taxonomy" id="1605892"/>
    <lineage>
        <taxon>Bacteria</taxon>
        <taxon>Pseudomonadati</taxon>
        <taxon>Bacteroidota</taxon>
        <taxon>Bacteroidia</taxon>
        <taxon>Bacteroidales</taxon>
        <taxon>Dysgonomonadaceae</taxon>
        <taxon>Dysgonomonas</taxon>
    </lineage>
</organism>
<protein>
    <submittedName>
        <fullName evidence="12">TonB family protein</fullName>
    </submittedName>
</protein>
<keyword evidence="13" id="KW-1185">Reference proteome</keyword>
<accession>A0A2V3PVS8</accession>
<gene>
    <name evidence="12" type="ORF">CLV62_101501</name>
</gene>
<keyword evidence="9" id="KW-0472">Membrane</keyword>
<dbReference type="NCBIfam" id="TIGR01352">
    <property type="entry name" value="tonB_Cterm"/>
    <property type="match status" value="1"/>
</dbReference>